<gene>
    <name evidence="1" type="ORF">DEJ47_04335</name>
</gene>
<accession>A0A5P2B5D8</accession>
<organism evidence="1 2">
    <name type="scientific">Streptomyces venezuelae</name>
    <dbReference type="NCBI Taxonomy" id="54571"/>
    <lineage>
        <taxon>Bacteria</taxon>
        <taxon>Bacillati</taxon>
        <taxon>Actinomycetota</taxon>
        <taxon>Actinomycetes</taxon>
        <taxon>Kitasatosporales</taxon>
        <taxon>Streptomycetaceae</taxon>
        <taxon>Streptomyces</taxon>
    </lineage>
</organism>
<dbReference type="RefSeq" id="WP_150165096.1">
    <property type="nucleotide sequence ID" value="NZ_CP029193.1"/>
</dbReference>
<evidence type="ECO:0000313" key="2">
    <source>
        <dbReference type="Proteomes" id="UP000323046"/>
    </source>
</evidence>
<sequence>MDTDDLHRLGAYLEGRGLRVAARDPELILAVANPLHPQLAEEIRLTDGRYITGFDYEVGERGDEQACADRIAHILAAGDTPRTEPSS</sequence>
<reference evidence="1 2" key="1">
    <citation type="submission" date="2018-05" db="EMBL/GenBank/DDBJ databases">
        <title>Streptomyces venezuelae.</title>
        <authorList>
            <person name="Kim W."/>
            <person name="Lee N."/>
            <person name="Cho B.-K."/>
        </authorList>
    </citation>
    <scope>NUCLEOTIDE SEQUENCE [LARGE SCALE GENOMIC DNA]</scope>
    <source>
        <strain evidence="1 2">ATCC 14583</strain>
    </source>
</reference>
<dbReference type="AlphaFoldDB" id="A0A5P2B5D8"/>
<evidence type="ECO:0000313" key="1">
    <source>
        <dbReference type="EMBL" id="QES25782.1"/>
    </source>
</evidence>
<dbReference type="EMBL" id="CP029193">
    <property type="protein sequence ID" value="QES25782.1"/>
    <property type="molecule type" value="Genomic_DNA"/>
</dbReference>
<dbReference type="OrthoDB" id="4292560at2"/>
<name>A0A5P2B5D8_STRVZ</name>
<proteinExistence type="predicted"/>
<keyword evidence="2" id="KW-1185">Reference proteome</keyword>
<dbReference type="Proteomes" id="UP000323046">
    <property type="component" value="Chromosome"/>
</dbReference>
<protein>
    <submittedName>
        <fullName evidence="1">Uncharacterized protein</fullName>
    </submittedName>
</protein>